<evidence type="ECO:0000256" key="1">
    <source>
        <dbReference type="SAM" id="MobiDB-lite"/>
    </source>
</evidence>
<dbReference type="AlphaFoldDB" id="A0A0F9RT80"/>
<dbReference type="EMBL" id="LAZR01000989">
    <property type="protein sequence ID" value="KKN53082.1"/>
    <property type="molecule type" value="Genomic_DNA"/>
</dbReference>
<sequence length="266" mass="28813">MAGFLYYIPGQTRAITVDEVRRLGLGYAFPAAMTPCQIHGGGPDGGVGVVVADPTRVEKIGCYLDEQTWRRDPATDVSGANVWVGIYNDARPGPADLERNESLGGHWVTLCDGAKWHVPVARGICEEDGELAYYHAVPRVSTRDDDGKWVPGDVAVRYRGLWDLACRWYDVRTGAVEAAGEDDEAVEFEFDDLHDSAITALAENYVLGPTEADLLGLLSQRQAIKVLDALVDMPTKMMLIKKKVGQLAGSSSDDGPPDSPPDTDPP</sequence>
<evidence type="ECO:0000313" key="2">
    <source>
        <dbReference type="EMBL" id="KKN53082.1"/>
    </source>
</evidence>
<feature type="region of interest" description="Disordered" evidence="1">
    <location>
        <begin position="245"/>
        <end position="266"/>
    </location>
</feature>
<reference evidence="2" key="1">
    <citation type="journal article" date="2015" name="Nature">
        <title>Complex archaea that bridge the gap between prokaryotes and eukaryotes.</title>
        <authorList>
            <person name="Spang A."/>
            <person name="Saw J.H."/>
            <person name="Jorgensen S.L."/>
            <person name="Zaremba-Niedzwiedzka K."/>
            <person name="Martijn J."/>
            <person name="Lind A.E."/>
            <person name="van Eijk R."/>
            <person name="Schleper C."/>
            <person name="Guy L."/>
            <person name="Ettema T.J."/>
        </authorList>
    </citation>
    <scope>NUCLEOTIDE SEQUENCE</scope>
</reference>
<proteinExistence type="predicted"/>
<gene>
    <name evidence="2" type="ORF">LCGC14_0605940</name>
</gene>
<name>A0A0F9RT80_9ZZZZ</name>
<accession>A0A0F9RT80</accession>
<protein>
    <submittedName>
        <fullName evidence="2">Uncharacterized protein</fullName>
    </submittedName>
</protein>
<feature type="compositionally biased region" description="Pro residues" evidence="1">
    <location>
        <begin position="257"/>
        <end position="266"/>
    </location>
</feature>
<organism evidence="2">
    <name type="scientific">marine sediment metagenome</name>
    <dbReference type="NCBI Taxonomy" id="412755"/>
    <lineage>
        <taxon>unclassified sequences</taxon>
        <taxon>metagenomes</taxon>
        <taxon>ecological metagenomes</taxon>
    </lineage>
</organism>
<comment type="caution">
    <text evidence="2">The sequence shown here is derived from an EMBL/GenBank/DDBJ whole genome shotgun (WGS) entry which is preliminary data.</text>
</comment>